<feature type="transmembrane region" description="Helical" evidence="1">
    <location>
        <begin position="254"/>
        <end position="273"/>
    </location>
</feature>
<organism evidence="3 4">
    <name type="scientific">Paenibacillus lutimineralis</name>
    <dbReference type="NCBI Taxonomy" id="2707005"/>
    <lineage>
        <taxon>Bacteria</taxon>
        <taxon>Bacillati</taxon>
        <taxon>Bacillota</taxon>
        <taxon>Bacilli</taxon>
        <taxon>Bacillales</taxon>
        <taxon>Paenibacillaceae</taxon>
        <taxon>Paenibacillus</taxon>
    </lineage>
</organism>
<evidence type="ECO:0000256" key="2">
    <source>
        <dbReference type="SAM" id="SignalP"/>
    </source>
</evidence>
<dbReference type="AlphaFoldDB" id="A0A3Q9I830"/>
<evidence type="ECO:0000313" key="4">
    <source>
        <dbReference type="Proteomes" id="UP000270678"/>
    </source>
</evidence>
<protein>
    <recommendedName>
        <fullName evidence="5">Sporulation protein</fullName>
    </recommendedName>
</protein>
<keyword evidence="2" id="KW-0732">Signal</keyword>
<dbReference type="InterPro" id="IPR014231">
    <property type="entry name" value="Spore_YpjB"/>
</dbReference>
<accession>A0A3Q9I830</accession>
<evidence type="ECO:0000256" key="1">
    <source>
        <dbReference type="SAM" id="Phobius"/>
    </source>
</evidence>
<gene>
    <name evidence="3" type="ORF">EI981_10480</name>
</gene>
<dbReference type="KEGG" id="plut:EI981_10480"/>
<dbReference type="RefSeq" id="WP_126997876.1">
    <property type="nucleotide sequence ID" value="NZ_CP034346.1"/>
</dbReference>
<proteinExistence type="predicted"/>
<dbReference type="Proteomes" id="UP000270678">
    <property type="component" value="Chromosome"/>
</dbReference>
<keyword evidence="1" id="KW-1133">Transmembrane helix</keyword>
<feature type="signal peptide" evidence="2">
    <location>
        <begin position="1"/>
        <end position="28"/>
    </location>
</feature>
<keyword evidence="1" id="KW-0472">Membrane</keyword>
<keyword evidence="4" id="KW-1185">Reference proteome</keyword>
<feature type="chain" id="PRO_5018776531" description="Sporulation protein" evidence="2">
    <location>
        <begin position="29"/>
        <end position="297"/>
    </location>
</feature>
<keyword evidence="1" id="KW-0812">Transmembrane</keyword>
<evidence type="ECO:0000313" key="3">
    <source>
        <dbReference type="EMBL" id="AZS14844.1"/>
    </source>
</evidence>
<name>A0A3Q9I830_9BACL</name>
<dbReference type="OrthoDB" id="2464294at2"/>
<dbReference type="EMBL" id="CP034346">
    <property type="protein sequence ID" value="AZS14844.1"/>
    <property type="molecule type" value="Genomic_DNA"/>
</dbReference>
<dbReference type="Pfam" id="PF09577">
    <property type="entry name" value="Spore_YpjB"/>
    <property type="match status" value="1"/>
</dbReference>
<reference evidence="4" key="1">
    <citation type="submission" date="2018-12" db="EMBL/GenBank/DDBJ databases">
        <title>Complete genome sequence of Paenibacillus sp. MBLB1234.</title>
        <authorList>
            <person name="Nam Y.-D."/>
            <person name="Kang J."/>
            <person name="Chung W.-H."/>
            <person name="Park Y.S."/>
        </authorList>
    </citation>
    <scope>NUCLEOTIDE SEQUENCE [LARGE SCALE GENOMIC DNA]</scope>
    <source>
        <strain evidence="4">MBLB1234</strain>
    </source>
</reference>
<sequence length="297" mass="33272">MSVKWKGSCLLAALSIILLLLQGSQAYADGLPVAQAADIKITEQERADKLRQLETATELLYQDMQQGNTQKANQDMEQVIDALERLSFKGLTSVEGIHALAESIMDVKETLAKAVDGQEEWISSSARLRLAVNSLTHSKQALWHQYYKVLGEDLQRMNQARAAGSGAALREAYLSLKSHYELIRPAAVIRKDITEISRFDSWLYYTDSLTKEKDADMSALASALQQGEGFIKELFGKKGDEPVFLPIGGYGNPWNWSLLIGGWILLALFYTAYRKYRASQTVISVPGKNEKNDRFRF</sequence>
<evidence type="ECO:0008006" key="5">
    <source>
        <dbReference type="Google" id="ProtNLM"/>
    </source>
</evidence>